<accession>A0A0S4KU86</accession>
<dbReference type="STRING" id="1715989.NITINOP_2665"/>
<organism evidence="1 2">
    <name type="scientific">Candidatus Nitrospira inopinata</name>
    <dbReference type="NCBI Taxonomy" id="1715989"/>
    <lineage>
        <taxon>Bacteria</taxon>
        <taxon>Pseudomonadati</taxon>
        <taxon>Nitrospirota</taxon>
        <taxon>Nitrospiria</taxon>
        <taxon>Nitrospirales</taxon>
        <taxon>Nitrospiraceae</taxon>
        <taxon>Nitrospira</taxon>
    </lineage>
</organism>
<proteinExistence type="predicted"/>
<gene>
    <name evidence="1" type="ORF">NITINOP_2665</name>
</gene>
<dbReference type="EMBL" id="LN885086">
    <property type="protein sequence ID" value="CUQ67637.1"/>
    <property type="molecule type" value="Genomic_DNA"/>
</dbReference>
<dbReference type="AlphaFoldDB" id="A0A0S4KU86"/>
<sequence>MTGRTRRRFRFLDPFKNAVLQSLPCNKPGHLPFSCVSSLGFTVVDVFANLKGLGSVLLPREFEKPCSPFLAIVFRAAAF</sequence>
<dbReference type="Proteomes" id="UP000066284">
    <property type="component" value="Chromosome 1"/>
</dbReference>
<protein>
    <submittedName>
        <fullName evidence="1">Uncharacterized protein</fullName>
    </submittedName>
</protein>
<evidence type="ECO:0000313" key="1">
    <source>
        <dbReference type="EMBL" id="CUQ67637.1"/>
    </source>
</evidence>
<keyword evidence="2" id="KW-1185">Reference proteome</keyword>
<evidence type="ECO:0000313" key="2">
    <source>
        <dbReference type="Proteomes" id="UP000066284"/>
    </source>
</evidence>
<name>A0A0S4KU86_9BACT</name>
<reference evidence="2" key="1">
    <citation type="submission" date="2015-09" db="EMBL/GenBank/DDBJ databases">
        <authorList>
            <person name="Daims H."/>
        </authorList>
    </citation>
    <scope>NUCLEOTIDE SEQUENCE [LARGE SCALE GENOMIC DNA]</scope>
</reference>
<dbReference type="KEGG" id="nio:NITINOP_2665"/>